<dbReference type="GO" id="GO:0032934">
    <property type="term" value="F:sterol binding"/>
    <property type="evidence" value="ECO:0007669"/>
    <property type="project" value="InterPro"/>
</dbReference>
<evidence type="ECO:0000313" key="8">
    <source>
        <dbReference type="EMBL" id="PRP81027.1"/>
    </source>
</evidence>
<reference evidence="8 9" key="1">
    <citation type="journal article" date="2018" name="Genome Biol. Evol.">
        <title>Multiple Roots of Fruiting Body Formation in Amoebozoa.</title>
        <authorList>
            <person name="Hillmann F."/>
            <person name="Forbes G."/>
            <person name="Novohradska S."/>
            <person name="Ferling I."/>
            <person name="Riege K."/>
            <person name="Groth M."/>
            <person name="Westermann M."/>
            <person name="Marz M."/>
            <person name="Spaller T."/>
            <person name="Winckler T."/>
            <person name="Schaap P."/>
            <person name="Glockner G."/>
        </authorList>
    </citation>
    <scope>NUCLEOTIDE SEQUENCE [LARGE SCALE GENOMIC DNA]</scope>
    <source>
        <strain evidence="8 9">Jena</strain>
    </source>
</reference>
<gene>
    <name evidence="8" type="ORF">PROFUN_11179</name>
</gene>
<dbReference type="OrthoDB" id="6409159at2759"/>
<keyword evidence="6" id="KW-0445">Lipid transport</keyword>
<evidence type="ECO:0000259" key="7">
    <source>
        <dbReference type="SMART" id="SM00737"/>
    </source>
</evidence>
<evidence type="ECO:0000256" key="2">
    <source>
        <dbReference type="ARBA" id="ARBA00006370"/>
    </source>
</evidence>
<evidence type="ECO:0000256" key="1">
    <source>
        <dbReference type="ARBA" id="ARBA00002053"/>
    </source>
</evidence>
<dbReference type="GO" id="GO:0015918">
    <property type="term" value="P:sterol transport"/>
    <property type="evidence" value="ECO:0007669"/>
    <property type="project" value="InterPro"/>
</dbReference>
<dbReference type="InParanoid" id="A0A2P6NAP5"/>
<dbReference type="AlphaFoldDB" id="A0A2P6NAP5"/>
<comment type="similarity">
    <text evidence="2">Belongs to the NPC2 family.</text>
</comment>
<dbReference type="InterPro" id="IPR039670">
    <property type="entry name" value="NPC2-like"/>
</dbReference>
<dbReference type="InterPro" id="IPR014756">
    <property type="entry name" value="Ig_E-set"/>
</dbReference>
<name>A0A2P6NAP5_9EUKA</name>
<dbReference type="PANTHER" id="PTHR11306">
    <property type="entry name" value="NIEMANN PICK TYPE C2 PROTEIN NPC2-RELATED"/>
    <property type="match status" value="1"/>
</dbReference>
<sequence length="184" mass="19714">MTQLLRRHNNILSRREHNNCFGSFRERKSKGFILTFSTNNQPSNMQRIALFTLLVAALAVAEFSICAGPDDLVKIGSLTFTPDPPVAGQSLTISGAGTLASDVTNGTINLYVEVDELPLLNVTVPLCDVLAKTELPCPVAAGTHTLTLKVTIPGTTPSGDYVANVRVFNQDNAELTCVNGKVTL</sequence>
<dbReference type="FunCoup" id="A0A2P6NAP5">
    <property type="interactions" value="2"/>
</dbReference>
<dbReference type="EMBL" id="MDYQ01000132">
    <property type="protein sequence ID" value="PRP81027.1"/>
    <property type="molecule type" value="Genomic_DNA"/>
</dbReference>
<dbReference type="Gene3D" id="2.70.220.10">
    <property type="entry name" value="Ganglioside GM2 activator"/>
    <property type="match status" value="1"/>
</dbReference>
<dbReference type="SMART" id="SM00737">
    <property type="entry name" value="ML"/>
    <property type="match status" value="1"/>
</dbReference>
<dbReference type="Proteomes" id="UP000241769">
    <property type="component" value="Unassembled WGS sequence"/>
</dbReference>
<evidence type="ECO:0000256" key="3">
    <source>
        <dbReference type="ARBA" id="ARBA00011245"/>
    </source>
</evidence>
<comment type="caution">
    <text evidence="8">The sequence shown here is derived from an EMBL/GenBank/DDBJ whole genome shotgun (WGS) entry which is preliminary data.</text>
</comment>
<feature type="domain" description="MD-2-related lipid-recognition" evidence="7">
    <location>
        <begin position="63"/>
        <end position="182"/>
    </location>
</feature>
<protein>
    <recommendedName>
        <fullName evidence="7">MD-2-related lipid-recognition domain-containing protein</fullName>
    </recommendedName>
</protein>
<proteinExistence type="inferred from homology"/>
<comment type="subunit">
    <text evidence="3">Monomer.</text>
</comment>
<evidence type="ECO:0000256" key="6">
    <source>
        <dbReference type="ARBA" id="ARBA00023055"/>
    </source>
</evidence>
<accession>A0A2P6NAP5</accession>
<dbReference type="InterPro" id="IPR003172">
    <property type="entry name" value="ML_dom"/>
</dbReference>
<evidence type="ECO:0000256" key="4">
    <source>
        <dbReference type="ARBA" id="ARBA00022448"/>
    </source>
</evidence>
<organism evidence="8 9">
    <name type="scientific">Planoprotostelium fungivorum</name>
    <dbReference type="NCBI Taxonomy" id="1890364"/>
    <lineage>
        <taxon>Eukaryota</taxon>
        <taxon>Amoebozoa</taxon>
        <taxon>Evosea</taxon>
        <taxon>Variosea</taxon>
        <taxon>Cavosteliida</taxon>
        <taxon>Cavosteliaceae</taxon>
        <taxon>Planoprotostelium</taxon>
    </lineage>
</organism>
<dbReference type="Pfam" id="PF02221">
    <property type="entry name" value="E1_DerP2_DerF2"/>
    <property type="match status" value="1"/>
</dbReference>
<dbReference type="SUPFAM" id="SSF81296">
    <property type="entry name" value="E set domains"/>
    <property type="match status" value="1"/>
</dbReference>
<evidence type="ECO:0000313" key="9">
    <source>
        <dbReference type="Proteomes" id="UP000241769"/>
    </source>
</evidence>
<dbReference type="PANTHER" id="PTHR11306:SF0">
    <property type="entry name" value="PHOSPHATIDYLGLYCEROL_PHOSPHATIDYLINOSITOL TRANSFER PROTEIN"/>
    <property type="match status" value="1"/>
</dbReference>
<keyword evidence="9" id="KW-1185">Reference proteome</keyword>
<keyword evidence="4" id="KW-0813">Transport</keyword>
<evidence type="ECO:0000256" key="5">
    <source>
        <dbReference type="ARBA" id="ARBA00022729"/>
    </source>
</evidence>
<keyword evidence="5" id="KW-0732">Signal</keyword>
<comment type="function">
    <text evidence="1">Catalyzes the intermembrane transfer of phosphatidylglycerol and phosphatidylinositol.</text>
</comment>
<dbReference type="InterPro" id="IPR036846">
    <property type="entry name" value="GM2-AP_sf"/>
</dbReference>